<organism evidence="1">
    <name type="scientific">bioreactor metagenome</name>
    <dbReference type="NCBI Taxonomy" id="1076179"/>
    <lineage>
        <taxon>unclassified sequences</taxon>
        <taxon>metagenomes</taxon>
        <taxon>ecological metagenomes</taxon>
    </lineage>
</organism>
<reference evidence="1" key="1">
    <citation type="submission" date="2019-08" db="EMBL/GenBank/DDBJ databases">
        <authorList>
            <person name="Kucharzyk K."/>
            <person name="Murdoch R.W."/>
            <person name="Higgins S."/>
            <person name="Loffler F."/>
        </authorList>
    </citation>
    <scope>NUCLEOTIDE SEQUENCE</scope>
</reference>
<gene>
    <name evidence="1" type="ORF">SDC9_212586</name>
</gene>
<sequence length="47" mass="4934">MRLDVGGGVDVSDDQGIRVGGLVSGDLLREGHVGHRTARVGIRQEHG</sequence>
<dbReference type="AlphaFoldDB" id="A0A645JQ06"/>
<accession>A0A645JQ06</accession>
<protein>
    <submittedName>
        <fullName evidence="1">Uncharacterized protein</fullName>
    </submittedName>
</protein>
<comment type="caution">
    <text evidence="1">The sequence shown here is derived from an EMBL/GenBank/DDBJ whole genome shotgun (WGS) entry which is preliminary data.</text>
</comment>
<name>A0A645JQ06_9ZZZZ</name>
<dbReference type="EMBL" id="VSSQ01146231">
    <property type="protein sequence ID" value="MPN64809.1"/>
    <property type="molecule type" value="Genomic_DNA"/>
</dbReference>
<evidence type="ECO:0000313" key="1">
    <source>
        <dbReference type="EMBL" id="MPN64809.1"/>
    </source>
</evidence>
<proteinExistence type="predicted"/>